<dbReference type="Gene3D" id="2.170.270.10">
    <property type="entry name" value="SET domain"/>
    <property type="match status" value="1"/>
</dbReference>
<dbReference type="InterPro" id="IPR046341">
    <property type="entry name" value="SET_dom_sf"/>
</dbReference>
<dbReference type="EnsemblMetazoa" id="Aqu2.1.06402_001">
    <property type="protein sequence ID" value="Aqu2.1.06402_001"/>
    <property type="gene ID" value="Aqu2.1.06402"/>
</dbReference>
<sequence>MFTATELKVFATKDILPKTFVAEYKGVLLNKEEASRKEEIYKLMKQDKFFLLDIGPNKTIDATNSIGTYRPQRTPPRSEMLRLQTSENPSKVLGDETTDLRRPL</sequence>
<evidence type="ECO:0000256" key="1">
    <source>
        <dbReference type="SAM" id="MobiDB-lite"/>
    </source>
</evidence>
<protein>
    <submittedName>
        <fullName evidence="2">Uncharacterized protein</fullName>
    </submittedName>
</protein>
<reference evidence="2" key="1">
    <citation type="submission" date="2017-05" db="UniProtKB">
        <authorList>
            <consortium name="EnsemblMetazoa"/>
        </authorList>
    </citation>
    <scope>IDENTIFICATION</scope>
</reference>
<dbReference type="AlphaFoldDB" id="A0A1X7SWP7"/>
<feature type="region of interest" description="Disordered" evidence="1">
    <location>
        <begin position="63"/>
        <end position="104"/>
    </location>
</feature>
<evidence type="ECO:0000313" key="2">
    <source>
        <dbReference type="EnsemblMetazoa" id="Aqu2.1.06402_001"/>
    </source>
</evidence>
<name>A0A1X7SWP7_AMPQE</name>
<organism evidence="2">
    <name type="scientific">Amphimedon queenslandica</name>
    <name type="common">Sponge</name>
    <dbReference type="NCBI Taxonomy" id="400682"/>
    <lineage>
        <taxon>Eukaryota</taxon>
        <taxon>Metazoa</taxon>
        <taxon>Porifera</taxon>
        <taxon>Demospongiae</taxon>
        <taxon>Heteroscleromorpha</taxon>
        <taxon>Haplosclerida</taxon>
        <taxon>Niphatidae</taxon>
        <taxon>Amphimedon</taxon>
    </lineage>
</organism>
<dbReference type="InParanoid" id="A0A1X7SWP7"/>
<proteinExistence type="predicted"/>
<accession>A0A1X7SWP7</accession>
<dbReference type="SUPFAM" id="SSF82199">
    <property type="entry name" value="SET domain"/>
    <property type="match status" value="1"/>
</dbReference>